<evidence type="ECO:0000313" key="2">
    <source>
        <dbReference type="Proteomes" id="UP000308528"/>
    </source>
</evidence>
<proteinExistence type="predicted"/>
<dbReference type="RefSeq" id="WP_136458193.1">
    <property type="nucleotide sequence ID" value="NZ_SRSF01000002.1"/>
</dbReference>
<evidence type="ECO:0000313" key="1">
    <source>
        <dbReference type="EMBL" id="THH40689.1"/>
    </source>
</evidence>
<accession>A0A4S4NLC0</accession>
<gene>
    <name evidence="1" type="ORF">E4021_08140</name>
</gene>
<dbReference type="EMBL" id="SRSF01000002">
    <property type="protein sequence ID" value="THH40689.1"/>
    <property type="molecule type" value="Genomic_DNA"/>
</dbReference>
<name>A0A4S4NLC0_9BACT</name>
<dbReference type="Proteomes" id="UP000308528">
    <property type="component" value="Unassembled WGS sequence"/>
</dbReference>
<organism evidence="1 2">
    <name type="scientific">Neolewinella litorea</name>
    <dbReference type="NCBI Taxonomy" id="2562452"/>
    <lineage>
        <taxon>Bacteria</taxon>
        <taxon>Pseudomonadati</taxon>
        <taxon>Bacteroidota</taxon>
        <taxon>Saprospiria</taxon>
        <taxon>Saprospirales</taxon>
        <taxon>Lewinellaceae</taxon>
        <taxon>Neolewinella</taxon>
    </lineage>
</organism>
<comment type="caution">
    <text evidence="1">The sequence shown here is derived from an EMBL/GenBank/DDBJ whole genome shotgun (WGS) entry which is preliminary data.</text>
</comment>
<dbReference type="AlphaFoldDB" id="A0A4S4NLC0"/>
<dbReference type="OrthoDB" id="1508150at2"/>
<keyword evidence="2" id="KW-1185">Reference proteome</keyword>
<sequence>MIKIPYSRVGLQRSQGLLNGKIDYRSFQEVSDHYNPSVIVRPSPSTDVVSPPPSAEPYYAQPVVMVLPPGMQRVWSLDELDEEGMPRTDGLSLLTEQGPGASAVRFVALDHFGGPPEHFSPEESVLVAHYCGAEQNGGAPLPEDPDAHLLLGSKIGGVCSTAFRPTRSSGTYMAVRWDWRKHYDVGTKAFYQLWRLFSSVEPLVMLATVCNDSSMVWVPLQGEKHWRAAHKALTVPGEEPVLAFNDVHYVDGPDIRLTTTRTYIDGEHYPG</sequence>
<reference evidence="1 2" key="1">
    <citation type="submission" date="2019-04" db="EMBL/GenBank/DDBJ databases">
        <title>Lewinella litorea sp. nov., isolated from a marine sand.</title>
        <authorList>
            <person name="Yoon J.-H."/>
        </authorList>
    </citation>
    <scope>NUCLEOTIDE SEQUENCE [LARGE SCALE GENOMIC DNA]</scope>
    <source>
        <strain evidence="1 2">HSMS-39</strain>
    </source>
</reference>
<protein>
    <submittedName>
        <fullName evidence="1">Uncharacterized protein</fullName>
    </submittedName>
</protein>